<dbReference type="SMART" id="SM00487">
    <property type="entry name" value="DEXDc"/>
    <property type="match status" value="1"/>
</dbReference>
<dbReference type="AlphaFoldDB" id="A0AAV9WNZ2"/>
<dbReference type="GO" id="GO:0005829">
    <property type="term" value="C:cytosol"/>
    <property type="evidence" value="ECO:0007669"/>
    <property type="project" value="TreeGrafter"/>
</dbReference>
<evidence type="ECO:0000256" key="5">
    <source>
        <dbReference type="ARBA" id="ARBA00022840"/>
    </source>
</evidence>
<feature type="region of interest" description="Disordered" evidence="9">
    <location>
        <begin position="148"/>
        <end position="203"/>
    </location>
</feature>
<keyword evidence="3" id="KW-0378">Hydrolase</keyword>
<comment type="caution">
    <text evidence="12">The sequence shown here is derived from an EMBL/GenBank/DDBJ whole genome shotgun (WGS) entry which is preliminary data.</text>
</comment>
<dbReference type="Proteomes" id="UP001370758">
    <property type="component" value="Unassembled WGS sequence"/>
</dbReference>
<dbReference type="PANTHER" id="PTHR47959">
    <property type="entry name" value="ATP-DEPENDENT RNA HELICASE RHLE-RELATED"/>
    <property type="match status" value="1"/>
</dbReference>
<dbReference type="InterPro" id="IPR001650">
    <property type="entry name" value="Helicase_C-like"/>
</dbReference>
<proteinExistence type="inferred from homology"/>
<keyword evidence="2" id="KW-0547">Nucleotide-binding</keyword>
<dbReference type="SUPFAM" id="SSF52540">
    <property type="entry name" value="P-loop containing nucleoside triphosphate hydrolases"/>
    <property type="match status" value="1"/>
</dbReference>
<feature type="compositionally biased region" description="Basic and acidic residues" evidence="9">
    <location>
        <begin position="340"/>
        <end position="353"/>
    </location>
</feature>
<evidence type="ECO:0000259" key="11">
    <source>
        <dbReference type="PROSITE" id="PS51194"/>
    </source>
</evidence>
<comment type="catalytic activity">
    <reaction evidence="8">
        <text>ATP + H2O = ADP + phosphate + H(+)</text>
        <dbReference type="Rhea" id="RHEA:13065"/>
        <dbReference type="ChEBI" id="CHEBI:15377"/>
        <dbReference type="ChEBI" id="CHEBI:15378"/>
        <dbReference type="ChEBI" id="CHEBI:30616"/>
        <dbReference type="ChEBI" id="CHEBI:43474"/>
        <dbReference type="ChEBI" id="CHEBI:456216"/>
        <dbReference type="EC" id="3.6.4.13"/>
    </reaction>
</comment>
<dbReference type="PROSITE" id="PS51192">
    <property type="entry name" value="HELICASE_ATP_BIND_1"/>
    <property type="match status" value="1"/>
</dbReference>
<dbReference type="GO" id="GO:0016787">
    <property type="term" value="F:hydrolase activity"/>
    <property type="evidence" value="ECO:0007669"/>
    <property type="project" value="UniProtKB-KW"/>
</dbReference>
<dbReference type="GO" id="GO:0003724">
    <property type="term" value="F:RNA helicase activity"/>
    <property type="evidence" value="ECO:0007669"/>
    <property type="project" value="UniProtKB-EC"/>
</dbReference>
<evidence type="ECO:0000313" key="13">
    <source>
        <dbReference type="Proteomes" id="UP001370758"/>
    </source>
</evidence>
<dbReference type="EMBL" id="JAVHJL010000001">
    <property type="protein sequence ID" value="KAK6512009.1"/>
    <property type="molecule type" value="Genomic_DNA"/>
</dbReference>
<evidence type="ECO:0000313" key="12">
    <source>
        <dbReference type="EMBL" id="KAK6512009.1"/>
    </source>
</evidence>
<dbReference type="InterPro" id="IPR014001">
    <property type="entry name" value="Helicase_ATP-bd"/>
</dbReference>
<protein>
    <recommendedName>
        <fullName evidence="1">RNA helicase</fullName>
        <ecNumber evidence="1">3.6.4.13</ecNumber>
    </recommendedName>
</protein>
<feature type="compositionally biased region" description="Acidic residues" evidence="9">
    <location>
        <begin position="354"/>
        <end position="376"/>
    </location>
</feature>
<evidence type="ECO:0000256" key="8">
    <source>
        <dbReference type="ARBA" id="ARBA00047984"/>
    </source>
</evidence>
<feature type="compositionally biased region" description="Basic and acidic residues" evidence="9">
    <location>
        <begin position="705"/>
        <end position="717"/>
    </location>
</feature>
<keyword evidence="5" id="KW-0067">ATP-binding</keyword>
<dbReference type="EC" id="3.6.4.13" evidence="1"/>
<dbReference type="CDD" id="cd18787">
    <property type="entry name" value="SF2_C_DEAD"/>
    <property type="match status" value="1"/>
</dbReference>
<dbReference type="PANTHER" id="PTHR47959:SF15">
    <property type="entry name" value="RNA HELICASE"/>
    <property type="match status" value="1"/>
</dbReference>
<feature type="compositionally biased region" description="Acidic residues" evidence="9">
    <location>
        <begin position="731"/>
        <end position="741"/>
    </location>
</feature>
<organism evidence="12 13">
    <name type="scientific">Arthrobotrys musiformis</name>
    <dbReference type="NCBI Taxonomy" id="47236"/>
    <lineage>
        <taxon>Eukaryota</taxon>
        <taxon>Fungi</taxon>
        <taxon>Dikarya</taxon>
        <taxon>Ascomycota</taxon>
        <taxon>Pezizomycotina</taxon>
        <taxon>Orbiliomycetes</taxon>
        <taxon>Orbiliales</taxon>
        <taxon>Orbiliaceae</taxon>
        <taxon>Arthrobotrys</taxon>
    </lineage>
</organism>
<dbReference type="Gene3D" id="3.40.50.300">
    <property type="entry name" value="P-loop containing nucleotide triphosphate hydrolases"/>
    <property type="match status" value="2"/>
</dbReference>
<feature type="compositionally biased region" description="Basic and acidic residues" evidence="9">
    <location>
        <begin position="171"/>
        <end position="184"/>
    </location>
</feature>
<feature type="region of interest" description="Disordered" evidence="9">
    <location>
        <begin position="340"/>
        <end position="383"/>
    </location>
</feature>
<feature type="compositionally biased region" description="Basic residues" evidence="9">
    <location>
        <begin position="160"/>
        <end position="170"/>
    </location>
</feature>
<feature type="compositionally biased region" description="Low complexity" evidence="9">
    <location>
        <begin position="16"/>
        <end position="33"/>
    </location>
</feature>
<dbReference type="PROSITE" id="PS51194">
    <property type="entry name" value="HELICASE_CTER"/>
    <property type="match status" value="1"/>
</dbReference>
<evidence type="ECO:0000259" key="10">
    <source>
        <dbReference type="PROSITE" id="PS51192"/>
    </source>
</evidence>
<dbReference type="InterPro" id="IPR050079">
    <property type="entry name" value="DEAD_box_RNA_helicase"/>
</dbReference>
<evidence type="ECO:0000256" key="1">
    <source>
        <dbReference type="ARBA" id="ARBA00012552"/>
    </source>
</evidence>
<evidence type="ECO:0000256" key="3">
    <source>
        <dbReference type="ARBA" id="ARBA00022801"/>
    </source>
</evidence>
<dbReference type="InterPro" id="IPR027417">
    <property type="entry name" value="P-loop_NTPase"/>
</dbReference>
<name>A0AAV9WNZ2_9PEZI</name>
<dbReference type="GO" id="GO:0003723">
    <property type="term" value="F:RNA binding"/>
    <property type="evidence" value="ECO:0007669"/>
    <property type="project" value="UniProtKB-KW"/>
</dbReference>
<dbReference type="Pfam" id="PF00271">
    <property type="entry name" value="Helicase_C"/>
    <property type="match status" value="1"/>
</dbReference>
<evidence type="ECO:0000256" key="9">
    <source>
        <dbReference type="SAM" id="MobiDB-lite"/>
    </source>
</evidence>
<dbReference type="GO" id="GO:0005524">
    <property type="term" value="F:ATP binding"/>
    <property type="evidence" value="ECO:0007669"/>
    <property type="project" value="UniProtKB-KW"/>
</dbReference>
<evidence type="ECO:0000256" key="2">
    <source>
        <dbReference type="ARBA" id="ARBA00022741"/>
    </source>
</evidence>
<keyword evidence="13" id="KW-1185">Reference proteome</keyword>
<keyword evidence="6" id="KW-0694">RNA-binding</keyword>
<evidence type="ECO:0000256" key="7">
    <source>
        <dbReference type="ARBA" id="ARBA00024355"/>
    </source>
</evidence>
<sequence length="747" mass="82203">MSDILRLLARSTSVSKATAPSKPKQPAAPAPVAEVKLSTAARRREQKRRAAANAANATSQSPITLVTAPPPVADEPQAARNGKEEKKKSKKRKRDEVEKTDTEVSASNGSATLDPVDARSLLKQHKLKYTILATLGSRQELLKAAQIEEEDKEQEDKVVSKKAKTKKDKKKKESKEKAKEKGDGDGEAATPKPSTSTKLDQIFPTPIQTFEELRTSYNISKRLYDNVMVQRFTAPTEVQMGSLPLLLDGTRHLVPGLEECDVDLMTIAPTGSGKTLAYAIPAIDHLIRTKHEEGEGYEKGIRVIVLSPTRELADQIVNEFRKLLLGTGIKVVGMKKTLIPKERRRGGDSKNEDHDDDDSEEEDSESSGEEDSEEEATNGAVSRSKKGIAVKSEIMVATPLLLLHAIQLCPDLFPISKVSRIIFDEADVLLDDLFLSQTTSIVSHLTSPSLSFSFWSATMPSSSETLATKLISSHPSVLSGHKTRKLVRLIAGIKDSSLPTIRQTITYTASERGKLTALRQLFTSSLKTPCLIFLQTIPRAQALHAEIMYDLPAPNRIAVLHSNLSETARSKVMDSFRAGEIWVLITTDLLSRGVDFRGVNLVINYDIPTSVASYIHRVGRTGRAGREGGMAITYYTEEDVKYVRGIVGVMEKSGGAEGLQKWMLTSLPKTTKEEKKELKKKGVKERRAGAGAADNKKSRISTKSGYDRKIEMRRKAAVDVSKSRMVRRDQNDDEDDGESGSEWEGFA</sequence>
<reference evidence="12 13" key="1">
    <citation type="submission" date="2023-08" db="EMBL/GenBank/DDBJ databases">
        <authorList>
            <person name="Palmer J.M."/>
        </authorList>
    </citation>
    <scope>NUCLEOTIDE SEQUENCE [LARGE SCALE GENOMIC DNA]</scope>
    <source>
        <strain evidence="12 13">TWF481</strain>
    </source>
</reference>
<keyword evidence="4" id="KW-0347">Helicase</keyword>
<accession>A0AAV9WNZ2</accession>
<feature type="region of interest" description="Disordered" evidence="9">
    <location>
        <begin position="1"/>
        <end position="116"/>
    </location>
</feature>
<gene>
    <name evidence="12" type="primary">ROK1</name>
    <name evidence="12" type="ORF">TWF481_000907</name>
</gene>
<feature type="region of interest" description="Disordered" evidence="9">
    <location>
        <begin position="671"/>
        <end position="747"/>
    </location>
</feature>
<dbReference type="Pfam" id="PF00270">
    <property type="entry name" value="DEAD"/>
    <property type="match status" value="2"/>
</dbReference>
<evidence type="ECO:0000256" key="6">
    <source>
        <dbReference type="ARBA" id="ARBA00022884"/>
    </source>
</evidence>
<feature type="domain" description="Helicase C-terminal" evidence="11">
    <location>
        <begin position="517"/>
        <end position="667"/>
    </location>
</feature>
<feature type="domain" description="Helicase ATP-binding" evidence="10">
    <location>
        <begin position="255"/>
        <end position="477"/>
    </location>
</feature>
<dbReference type="InterPro" id="IPR011545">
    <property type="entry name" value="DEAD/DEAH_box_helicase_dom"/>
</dbReference>
<dbReference type="SMART" id="SM00490">
    <property type="entry name" value="HELICc"/>
    <property type="match status" value="1"/>
</dbReference>
<comment type="similarity">
    <text evidence="7">Belongs to the DEAD box helicase family. DDX52/ROK1 subfamily.</text>
</comment>
<evidence type="ECO:0000256" key="4">
    <source>
        <dbReference type="ARBA" id="ARBA00022806"/>
    </source>
</evidence>